<dbReference type="Proteomes" id="UP001552594">
    <property type="component" value="Unassembled WGS sequence"/>
</dbReference>
<comment type="caution">
    <text evidence="2">The sequence shown here is derived from an EMBL/GenBank/DDBJ whole genome shotgun (WGS) entry which is preliminary data.</text>
</comment>
<feature type="coiled-coil region" evidence="1">
    <location>
        <begin position="187"/>
        <end position="225"/>
    </location>
</feature>
<accession>A0ABV3K6V2</accession>
<keyword evidence="1" id="KW-0175">Coiled coil</keyword>
<evidence type="ECO:0000313" key="3">
    <source>
        <dbReference type="Proteomes" id="UP001552594"/>
    </source>
</evidence>
<organism evidence="2 3">
    <name type="scientific">Streptomyces orinoci</name>
    <name type="common">Streptoverticillium orinoci</name>
    <dbReference type="NCBI Taxonomy" id="67339"/>
    <lineage>
        <taxon>Bacteria</taxon>
        <taxon>Bacillati</taxon>
        <taxon>Actinomycetota</taxon>
        <taxon>Actinomycetes</taxon>
        <taxon>Kitasatosporales</taxon>
        <taxon>Streptomycetaceae</taxon>
        <taxon>Streptomyces</taxon>
    </lineage>
</organism>
<proteinExistence type="predicted"/>
<sequence>MTDSWVGGDIGGLAAMGLAYTDAEKDLNGPLKPLGTSVDSLVKVMGWQGESATAFLAKWSTDAMTAGAFSAFVSSVGKVLTDLSNDLKTAESALHNAEDVAVRAGVTMRGQGQSMDPPAGADDKVVKARNEYETARAECLHTAQKARIDAARRLNALYDQVTATSGLQTGDKVTLADYLRGLYAIDAEAHRAKGDKAAAQLDSAKKEMEESKKALQKEVEAFTKEGKSLPAEFPAKSRYADAIKQVMQLDATIKDAGSGRLPADGPLNVKVADAAEALKMGRGLEALPKFLREIPVVDVAAAGACGILGAQTDHDRGMSWKRSLVINGTSNFGGLAAGTAVTALALADAPVAVAAGVGGVVVIGSTMLIDNALHEHWKEDIHDHGVIGGIAFGSKHIASETAHDGWNLVKGAGKGVWHGLKSIF</sequence>
<keyword evidence="3" id="KW-1185">Reference proteome</keyword>
<dbReference type="RefSeq" id="WP_109283363.1">
    <property type="nucleotide sequence ID" value="NZ_JBFAUK010000021.1"/>
</dbReference>
<name>A0ABV3K6V2_STRON</name>
<reference evidence="2 3" key="1">
    <citation type="submission" date="2024-06" db="EMBL/GenBank/DDBJ databases">
        <title>The Natural Products Discovery Center: Release of the First 8490 Sequenced Strains for Exploring Actinobacteria Biosynthetic Diversity.</title>
        <authorList>
            <person name="Kalkreuter E."/>
            <person name="Kautsar S.A."/>
            <person name="Yang D."/>
            <person name="Bader C.D."/>
            <person name="Teijaro C.N."/>
            <person name="Fluegel L."/>
            <person name="Davis C.M."/>
            <person name="Simpson J.R."/>
            <person name="Lauterbach L."/>
            <person name="Steele A.D."/>
            <person name="Gui C."/>
            <person name="Meng S."/>
            <person name="Li G."/>
            <person name="Viehrig K."/>
            <person name="Ye F."/>
            <person name="Su P."/>
            <person name="Kiefer A.F."/>
            <person name="Nichols A."/>
            <person name="Cepeda A.J."/>
            <person name="Yan W."/>
            <person name="Fan B."/>
            <person name="Jiang Y."/>
            <person name="Adhikari A."/>
            <person name="Zheng C.-J."/>
            <person name="Schuster L."/>
            <person name="Cowan T.M."/>
            <person name="Smanski M.J."/>
            <person name="Chevrette M.G."/>
            <person name="De Carvalho L.P.S."/>
            <person name="Shen B."/>
        </authorList>
    </citation>
    <scope>NUCLEOTIDE SEQUENCE [LARGE SCALE GENOMIC DNA]</scope>
    <source>
        <strain evidence="2 3">NPDC052347</strain>
    </source>
</reference>
<evidence type="ECO:0000313" key="2">
    <source>
        <dbReference type="EMBL" id="MEV5509515.1"/>
    </source>
</evidence>
<protein>
    <submittedName>
        <fullName evidence="2">Uncharacterized protein</fullName>
    </submittedName>
</protein>
<dbReference type="EMBL" id="JBFAUK010000021">
    <property type="protein sequence ID" value="MEV5509515.1"/>
    <property type="molecule type" value="Genomic_DNA"/>
</dbReference>
<evidence type="ECO:0000256" key="1">
    <source>
        <dbReference type="SAM" id="Coils"/>
    </source>
</evidence>
<gene>
    <name evidence="2" type="ORF">AB0L16_24280</name>
</gene>
<dbReference type="Gene3D" id="1.10.287.1060">
    <property type="entry name" value="ESAT-6-like"/>
    <property type="match status" value="1"/>
</dbReference>